<dbReference type="Proteomes" id="UP000051751">
    <property type="component" value="Unassembled WGS sequence"/>
</dbReference>
<dbReference type="EMBL" id="JQAZ01000001">
    <property type="protein sequence ID" value="KRN33797.1"/>
    <property type="molecule type" value="Genomic_DNA"/>
</dbReference>
<dbReference type="PATRIC" id="fig|81857.3.peg.566"/>
<protein>
    <submittedName>
        <fullName evidence="1">Uncharacterized protein</fullName>
    </submittedName>
</protein>
<evidence type="ECO:0000313" key="4">
    <source>
        <dbReference type="Proteomes" id="UP000051751"/>
    </source>
</evidence>
<keyword evidence="3" id="KW-1185">Reference proteome</keyword>
<gene>
    <name evidence="1" type="ORF">IV38_GL000561</name>
    <name evidence="2" type="ORF">IV40_GL000107</name>
</gene>
<dbReference type="Proteomes" id="UP000051645">
    <property type="component" value="Unassembled WGS sequence"/>
</dbReference>
<dbReference type="STRING" id="81857.IV38_GL000561"/>
<dbReference type="AlphaFoldDB" id="A0A0R2FWL3"/>
<reference evidence="3 4" key="1">
    <citation type="journal article" date="2015" name="Genome Announc.">
        <title>Expanding the biotechnology potential of lactobacilli through comparative genomics of 213 strains and associated genera.</title>
        <authorList>
            <person name="Sun Z."/>
            <person name="Harris H.M."/>
            <person name="McCann A."/>
            <person name="Guo C."/>
            <person name="Argimon S."/>
            <person name="Zhang W."/>
            <person name="Yang X."/>
            <person name="Jeffery I.B."/>
            <person name="Cooney J.C."/>
            <person name="Kagawa T.F."/>
            <person name="Liu W."/>
            <person name="Song Y."/>
            <person name="Salvetti E."/>
            <person name="Wrobel A."/>
            <person name="Rasinkangas P."/>
            <person name="Parkhill J."/>
            <person name="Rea M.C."/>
            <person name="O'Sullivan O."/>
            <person name="Ritari J."/>
            <person name="Douillard F.P."/>
            <person name="Paul Ross R."/>
            <person name="Yang R."/>
            <person name="Briner A.E."/>
            <person name="Felis G.E."/>
            <person name="de Vos W.M."/>
            <person name="Barrangou R."/>
            <person name="Klaenhammer T.R."/>
            <person name="Caufield P.W."/>
            <person name="Cui Y."/>
            <person name="Zhang H."/>
            <person name="O'Toole P.W."/>
        </authorList>
    </citation>
    <scope>NUCLEOTIDE SEQUENCE [LARGE SCALE GENOMIC DNA]</scope>
    <source>
        <strain evidence="1 4">ATCC BAA-66</strain>
        <strain evidence="2 3">DSM 13344</strain>
    </source>
</reference>
<comment type="caution">
    <text evidence="1">The sequence shown here is derived from an EMBL/GenBank/DDBJ whole genome shotgun (WGS) entry which is preliminary data.</text>
</comment>
<evidence type="ECO:0000313" key="2">
    <source>
        <dbReference type="EMBL" id="KRN33797.1"/>
    </source>
</evidence>
<proteinExistence type="predicted"/>
<organism evidence="1 4">
    <name type="scientific">Lactobacillus selangorensis</name>
    <dbReference type="NCBI Taxonomy" id="81857"/>
    <lineage>
        <taxon>Bacteria</taxon>
        <taxon>Bacillati</taxon>
        <taxon>Bacillota</taxon>
        <taxon>Bacilli</taxon>
        <taxon>Lactobacillales</taxon>
        <taxon>Lactobacillaceae</taxon>
        <taxon>Lactobacillus</taxon>
    </lineage>
</organism>
<accession>A0A0R2FWL3</accession>
<dbReference type="RefSeq" id="WP_057768329.1">
    <property type="nucleotide sequence ID" value="NZ_JQAT01000001.1"/>
</dbReference>
<evidence type="ECO:0000313" key="1">
    <source>
        <dbReference type="EMBL" id="KRN29674.1"/>
    </source>
</evidence>
<dbReference type="EMBL" id="JQAT01000001">
    <property type="protein sequence ID" value="KRN29674.1"/>
    <property type="molecule type" value="Genomic_DNA"/>
</dbReference>
<name>A0A0R2FWL3_9LACO</name>
<evidence type="ECO:0000313" key="3">
    <source>
        <dbReference type="Proteomes" id="UP000051645"/>
    </source>
</evidence>
<sequence>MKYTQTTLNEAVQDIVTRYGANIVLQPDKITREIIQSLNAETLAMLAQAQQQHLKIDQQGLKTILALGEHWIDKPSHETSAKILDALMDFEAAHTDWDAQ</sequence>